<feature type="compositionally biased region" description="Basic and acidic residues" evidence="3">
    <location>
        <begin position="947"/>
        <end position="964"/>
    </location>
</feature>
<dbReference type="GO" id="GO:0003723">
    <property type="term" value="F:RNA binding"/>
    <property type="evidence" value="ECO:0007669"/>
    <property type="project" value="InterPro"/>
</dbReference>
<dbReference type="GO" id="GO:0000184">
    <property type="term" value="P:nuclear-transcribed mRNA catabolic process, nonsense-mediated decay"/>
    <property type="evidence" value="ECO:0007669"/>
    <property type="project" value="InterPro"/>
</dbReference>
<dbReference type="Gene3D" id="4.10.80.160">
    <property type="match status" value="1"/>
</dbReference>
<feature type="region of interest" description="Disordered" evidence="3">
    <location>
        <begin position="908"/>
        <end position="986"/>
    </location>
</feature>
<feature type="region of interest" description="Disordered" evidence="3">
    <location>
        <begin position="429"/>
        <end position="458"/>
    </location>
</feature>
<feature type="domain" description="MIF4G" evidence="4">
    <location>
        <begin position="471"/>
        <end position="661"/>
    </location>
</feature>
<keyword evidence="2" id="KW-0963">Cytoplasm</keyword>
<feature type="region of interest" description="Disordered" evidence="3">
    <location>
        <begin position="244"/>
        <end position="287"/>
    </location>
</feature>
<evidence type="ECO:0000259" key="4">
    <source>
        <dbReference type="SMART" id="SM00543"/>
    </source>
</evidence>
<name>A0A2G5I1X4_CERBT</name>
<dbReference type="FunFam" id="1.25.40.180:FF:000037">
    <property type="entry name" value="Nonsense-mediated mRNA decay factor (Upf2)"/>
    <property type="match status" value="1"/>
</dbReference>
<dbReference type="AlphaFoldDB" id="A0A2G5I1X4"/>
<dbReference type="FunFam" id="1.25.40.180:FF:000052">
    <property type="entry name" value="Nonsense-mediated mRNA decay factor"/>
    <property type="match status" value="1"/>
</dbReference>
<comment type="caution">
    <text evidence="5">The sequence shown here is derived from an EMBL/GenBank/DDBJ whole genome shotgun (WGS) entry which is preliminary data.</text>
</comment>
<dbReference type="SUPFAM" id="SSF48371">
    <property type="entry name" value="ARM repeat"/>
    <property type="match status" value="2"/>
</dbReference>
<comment type="subcellular location">
    <subcellularLocation>
        <location evidence="1">Cytoplasm</location>
    </subcellularLocation>
</comment>
<dbReference type="PANTHER" id="PTHR12839:SF7">
    <property type="entry name" value="REGULATOR OF NONSENSE TRANSCRIPTS 2"/>
    <property type="match status" value="1"/>
</dbReference>
<dbReference type="PANTHER" id="PTHR12839">
    <property type="entry name" value="NONSENSE-MEDIATED MRNA DECAY PROTEIN 2 UP-FRAMESHIFT SUPPRESSOR 2"/>
    <property type="match status" value="1"/>
</dbReference>
<feature type="compositionally biased region" description="Basic and acidic residues" evidence="3">
    <location>
        <begin position="244"/>
        <end position="254"/>
    </location>
</feature>
<feature type="domain" description="MIF4G" evidence="4">
    <location>
        <begin position="676"/>
        <end position="883"/>
    </location>
</feature>
<dbReference type="InterPro" id="IPR003890">
    <property type="entry name" value="MIF4G-like_typ-3"/>
</dbReference>
<feature type="compositionally biased region" description="Polar residues" evidence="3">
    <location>
        <begin position="258"/>
        <end position="270"/>
    </location>
</feature>
<evidence type="ECO:0000313" key="6">
    <source>
        <dbReference type="Proteomes" id="UP000230605"/>
    </source>
</evidence>
<proteinExistence type="predicted"/>
<sequence>MAAMERRRKRDLKEQNVRAWNGDRDVFEVQSSLDSNMKKNTAFIKRLRTAITAANTSTFVHEVRTLSLHKYLTEIISACYEGLTKLKVAADIAAGVEIISALHQRFGPEEFTAYLGWYLGRGLATPDKAQLKALAPEVREREEKDRITRQRTLLRVATELWLVGALKSLEDIAQPAEAGKAGKGTEAGAKPKVNGARPDAADPEPFPLEVLKDMLGHDREHVNLPLVVLFVKTFAWDILGSKHGKSEGRQKVTDDGAVSSTNGNFDSATSTEHDDGSSPDPPMTPPELQQRFRNILQRYFDDVKAHILRDQQRLAAQGKRNAEAYVKSGEVFEDRQSSHEKAQKAQEKLVSSAQTLAEVLGAEMPDLSEKDSSNAGFESSIGLVKTGEYLRGQAEGAGIWEDEDERRFYENLVDLKDRVPGILLEDGKKKKADNDEQVGKKIEDTADVKEKPAESDETSTAIANKTVGAQVDALLARLHELSTKDQVDQLAIDFCFLNSKASRNRLIKAIEEVPKGRTDLLPLYARLISTLGRHLQDVPDAIIKYLDDEFRSLQRRKSKDFLGQVRMINMRYIAELTKFGVVPEHVIFHCLKVSLDDFSRMNIEIIANLLENCGRYLLRNPETSPRMVSFLETLQRKKSAQHLGQQERMLIENAVYYVNPPERAAIQQKERTPLDLFVRKLVYTDLSKKTLDKVIKQIRKLHWEESEVVEILRKIFVKPGKIRFGNIYLLAMMLAALYRFHTDFAVTVLDELLERITVGLEINDFKFNQRRIAEAKYLGELYMYRVIDSALVFDTLYKILNYGHASYAQPGEVCMMDLPDDYFRIRLACALLETCGHCFEKGAAKKKLDFYLSFLQYYINVKDPLPMDIEFVVQDTYNHLRPQWKLVLNDIQEASRVFGEACKQNYQDTASGKTAEPEEPEAEVNLSDDERRDGDENAADGDATHSGSDDDKAQGDDDDARANEQSDEEEHIVVTRPEDHRDPEADAEFDRELAKLMAESVDSRKFERKTMFDVPLPMRRTVRDATINAAEGSGDEATAQPQTNGAGTMKFALLSKKGNRQQTRSIDMPSDSAFAVAMRSQQEAERAEQQRIKNLVLNYDLTNDQEDGAFESLHNGPRYDKSGNTRSKQRARKLQLGDIDWT</sequence>
<feature type="region of interest" description="Disordered" evidence="3">
    <location>
        <begin position="1107"/>
        <end position="1142"/>
    </location>
</feature>
<dbReference type="GO" id="GO:0035145">
    <property type="term" value="C:exon-exon junction complex"/>
    <property type="evidence" value="ECO:0007669"/>
    <property type="project" value="TreeGrafter"/>
</dbReference>
<dbReference type="EMBL" id="LKMD01000101">
    <property type="protein sequence ID" value="PIA98815.1"/>
    <property type="molecule type" value="Genomic_DNA"/>
</dbReference>
<protein>
    <submittedName>
        <fullName evidence="5">Regulator of nonsense transcripts UPF2</fullName>
    </submittedName>
</protein>
<dbReference type="InterPro" id="IPR007193">
    <property type="entry name" value="Upf2/Nmd2_C"/>
</dbReference>
<evidence type="ECO:0000256" key="2">
    <source>
        <dbReference type="ARBA" id="ARBA00022490"/>
    </source>
</evidence>
<dbReference type="InterPro" id="IPR039762">
    <property type="entry name" value="Nmd2/UPF2"/>
</dbReference>
<feature type="region of interest" description="Disordered" evidence="3">
    <location>
        <begin position="177"/>
        <end position="204"/>
    </location>
</feature>
<evidence type="ECO:0000256" key="3">
    <source>
        <dbReference type="SAM" id="MobiDB-lite"/>
    </source>
</evidence>
<dbReference type="InterPro" id="IPR016024">
    <property type="entry name" value="ARM-type_fold"/>
</dbReference>
<gene>
    <name evidence="5" type="ORF">CB0940_03779</name>
</gene>
<evidence type="ECO:0000313" key="5">
    <source>
        <dbReference type="EMBL" id="PIA98815.1"/>
    </source>
</evidence>
<dbReference type="GO" id="GO:0005737">
    <property type="term" value="C:cytoplasm"/>
    <property type="evidence" value="ECO:0007669"/>
    <property type="project" value="UniProtKB-SubCell"/>
</dbReference>
<dbReference type="OrthoDB" id="27832at2759"/>
<accession>A0A2G5I1X4</accession>
<dbReference type="Pfam" id="PF04050">
    <property type="entry name" value="Upf2"/>
    <property type="match status" value="1"/>
</dbReference>
<dbReference type="SMART" id="SM00543">
    <property type="entry name" value="MIF4G"/>
    <property type="match status" value="2"/>
</dbReference>
<dbReference type="Pfam" id="PF02854">
    <property type="entry name" value="MIF4G"/>
    <property type="match status" value="2"/>
</dbReference>
<organism evidence="5 6">
    <name type="scientific">Cercospora beticola</name>
    <name type="common">Sugarbeet leaf spot fungus</name>
    <dbReference type="NCBI Taxonomy" id="122368"/>
    <lineage>
        <taxon>Eukaryota</taxon>
        <taxon>Fungi</taxon>
        <taxon>Dikarya</taxon>
        <taxon>Ascomycota</taxon>
        <taxon>Pezizomycotina</taxon>
        <taxon>Dothideomycetes</taxon>
        <taxon>Dothideomycetidae</taxon>
        <taxon>Mycosphaerellales</taxon>
        <taxon>Mycosphaerellaceae</taxon>
        <taxon>Cercospora</taxon>
    </lineage>
</organism>
<feature type="compositionally biased region" description="Low complexity" evidence="3">
    <location>
        <begin position="177"/>
        <end position="192"/>
    </location>
</feature>
<feature type="compositionally biased region" description="Basic and acidic residues" evidence="3">
    <location>
        <begin position="429"/>
        <end position="454"/>
    </location>
</feature>
<dbReference type="Proteomes" id="UP000230605">
    <property type="component" value="Chromosome 3"/>
</dbReference>
<reference evidence="5 6" key="1">
    <citation type="submission" date="2015-10" db="EMBL/GenBank/DDBJ databases">
        <title>The cercosporin biosynthetic gene cluster was horizontally transferred to several fungal lineages and shown to be expanded in Cercospora beticola based on microsynteny with recipient genomes.</title>
        <authorList>
            <person name="De Jonge R."/>
            <person name="Ebert M.K."/>
            <person name="Suttle J.C."/>
            <person name="Jurick Ii W.M."/>
            <person name="Secor G.A."/>
            <person name="Thomma B.P."/>
            <person name="Van De Peer Y."/>
            <person name="Bolton M.D."/>
        </authorList>
    </citation>
    <scope>NUCLEOTIDE SEQUENCE [LARGE SCALE GENOMIC DNA]</scope>
    <source>
        <strain evidence="5 6">09-40</strain>
    </source>
</reference>
<evidence type="ECO:0000256" key="1">
    <source>
        <dbReference type="ARBA" id="ARBA00004496"/>
    </source>
</evidence>
<feature type="compositionally biased region" description="Basic and acidic residues" evidence="3">
    <location>
        <begin position="971"/>
        <end position="986"/>
    </location>
</feature>
<dbReference type="Gene3D" id="1.25.40.180">
    <property type="match status" value="3"/>
</dbReference>